<evidence type="ECO:0000256" key="3">
    <source>
        <dbReference type="ARBA" id="ARBA00022691"/>
    </source>
</evidence>
<reference evidence="6" key="1">
    <citation type="journal article" date="2020" name="mSystems">
        <title>Genome- and Community-Level Interaction Insights into Carbon Utilization and Element Cycling Functions of Hydrothermarchaeota in Hydrothermal Sediment.</title>
        <authorList>
            <person name="Zhou Z."/>
            <person name="Liu Y."/>
            <person name="Xu W."/>
            <person name="Pan J."/>
            <person name="Luo Z.H."/>
            <person name="Li M."/>
        </authorList>
    </citation>
    <scope>NUCLEOTIDE SEQUENCE [LARGE SCALE GENOMIC DNA]</scope>
    <source>
        <strain evidence="6">SpSt-1224</strain>
    </source>
</reference>
<dbReference type="GO" id="GO:0070041">
    <property type="term" value="F:rRNA (uridine-C5-)-methyltransferase activity"/>
    <property type="evidence" value="ECO:0007669"/>
    <property type="project" value="TreeGrafter"/>
</dbReference>
<dbReference type="PROSITE" id="PS51687">
    <property type="entry name" value="SAM_MT_RNA_M5U"/>
    <property type="match status" value="1"/>
</dbReference>
<dbReference type="InterPro" id="IPR010280">
    <property type="entry name" value="U5_MeTrfase_fam"/>
</dbReference>
<evidence type="ECO:0000256" key="1">
    <source>
        <dbReference type="ARBA" id="ARBA00022603"/>
    </source>
</evidence>
<dbReference type="AlphaFoldDB" id="A0A7C2TKI8"/>
<name>A0A7C2TKI8_9BACT</name>
<feature type="binding site" evidence="4">
    <location>
        <position position="327"/>
    </location>
    <ligand>
        <name>S-adenosyl-L-methionine</name>
        <dbReference type="ChEBI" id="CHEBI:59789"/>
    </ligand>
</feature>
<dbReference type="CDD" id="cd02440">
    <property type="entry name" value="AdoMet_MTases"/>
    <property type="match status" value="1"/>
</dbReference>
<feature type="binding site" evidence="4">
    <location>
        <position position="277"/>
    </location>
    <ligand>
        <name>S-adenosyl-L-methionine</name>
        <dbReference type="ChEBI" id="CHEBI:59789"/>
    </ligand>
</feature>
<evidence type="ECO:0000313" key="6">
    <source>
        <dbReference type="EMBL" id="HET97801.1"/>
    </source>
</evidence>
<dbReference type="InterPro" id="IPR029063">
    <property type="entry name" value="SAM-dependent_MTases_sf"/>
</dbReference>
<dbReference type="SUPFAM" id="SSF50249">
    <property type="entry name" value="Nucleic acid-binding proteins"/>
    <property type="match status" value="1"/>
</dbReference>
<dbReference type="PANTHER" id="PTHR11061:SF30">
    <property type="entry name" value="TRNA (URACIL(54)-C(5))-METHYLTRANSFERASE"/>
    <property type="match status" value="1"/>
</dbReference>
<dbReference type="Gene3D" id="2.40.50.140">
    <property type="entry name" value="Nucleic acid-binding proteins"/>
    <property type="match status" value="1"/>
</dbReference>
<comment type="caution">
    <text evidence="6">The sequence shown here is derived from an EMBL/GenBank/DDBJ whole genome shotgun (WGS) entry which is preliminary data.</text>
</comment>
<dbReference type="InterPro" id="IPR002792">
    <property type="entry name" value="TRAM_dom"/>
</dbReference>
<dbReference type="PROSITE" id="PS50926">
    <property type="entry name" value="TRAM"/>
    <property type="match status" value="1"/>
</dbReference>
<dbReference type="Pfam" id="PF05958">
    <property type="entry name" value="tRNA_U5-meth_tr"/>
    <property type="match status" value="1"/>
</dbReference>
<dbReference type="GO" id="GO:0070475">
    <property type="term" value="P:rRNA base methylation"/>
    <property type="evidence" value="ECO:0007669"/>
    <property type="project" value="TreeGrafter"/>
</dbReference>
<dbReference type="InterPro" id="IPR012340">
    <property type="entry name" value="NA-bd_OB-fold"/>
</dbReference>
<dbReference type="Gene3D" id="3.40.50.150">
    <property type="entry name" value="Vaccinia Virus protein VP39"/>
    <property type="match status" value="1"/>
</dbReference>
<evidence type="ECO:0000259" key="5">
    <source>
        <dbReference type="PROSITE" id="PS50926"/>
    </source>
</evidence>
<comment type="caution">
    <text evidence="4">Lacks conserved residue(s) required for the propagation of feature annotation.</text>
</comment>
<feature type="domain" description="TRAM" evidence="5">
    <location>
        <begin position="1"/>
        <end position="53"/>
    </location>
</feature>
<protein>
    <submittedName>
        <fullName evidence="6">Class I SAM-dependent RNA methyltransferase</fullName>
    </submittedName>
</protein>
<keyword evidence="1 4" id="KW-0489">Methyltransferase</keyword>
<keyword evidence="2 4" id="KW-0808">Transferase</keyword>
<dbReference type="PANTHER" id="PTHR11061">
    <property type="entry name" value="RNA M5U METHYLTRANSFERASE"/>
    <property type="match status" value="1"/>
</dbReference>
<feature type="active site" description="Nucleophile" evidence="4">
    <location>
        <position position="401"/>
    </location>
</feature>
<organism evidence="6">
    <name type="scientific">Desulfurivibrio alkaliphilus</name>
    <dbReference type="NCBI Taxonomy" id="427923"/>
    <lineage>
        <taxon>Bacteria</taxon>
        <taxon>Pseudomonadati</taxon>
        <taxon>Thermodesulfobacteriota</taxon>
        <taxon>Desulfobulbia</taxon>
        <taxon>Desulfobulbales</taxon>
        <taxon>Desulfobulbaceae</taxon>
        <taxon>Desulfurivibrio</taxon>
    </lineage>
</organism>
<comment type="similarity">
    <text evidence="4">Belongs to the class I-like SAM-binding methyltransferase superfamily. RNA M5U methyltransferase family.</text>
</comment>
<gene>
    <name evidence="6" type="ORF">ENN98_03760</name>
</gene>
<evidence type="ECO:0000256" key="2">
    <source>
        <dbReference type="ARBA" id="ARBA00022679"/>
    </source>
</evidence>
<feature type="binding site" evidence="4">
    <location>
        <position position="375"/>
    </location>
    <ligand>
        <name>S-adenosyl-L-methionine</name>
        <dbReference type="ChEBI" id="CHEBI:59789"/>
    </ligand>
</feature>
<dbReference type="InterPro" id="IPR030391">
    <property type="entry name" value="MeTrfase_TrmA_CS"/>
</dbReference>
<evidence type="ECO:0000256" key="4">
    <source>
        <dbReference type="PROSITE-ProRule" id="PRU01024"/>
    </source>
</evidence>
<proteinExistence type="inferred from homology"/>
<sequence length="445" mass="49250">MKICVEKVVAGGLGLGRREDGCTVLVPAVLPGELVRVKVRRSHRSYQEATLVELLEPSPERRLPPCPWYDRCGGCDLQHASYPCQLELKQQILRELLQRHGLAAQVEPVLAPPLASEQELNYRQRIRLQVAAGRLGFFQAGSHRFTEVEQCLLARPAINRVWRQLSASSPWRRLAEQGEALEFSLDPQSGRVVLLLHHRRRPRPAEREAAWQLCRELAELKGIAFLPLGHQAGPFIDRQSGAQGRDGTEQLRLHFLLPAALAGRSLDLTAEPTAFCQVNEGQNQRLLARLFALLQPEGDEVLADLHCGMGNFSLPLALRCGRVYGVDIQAAAIRGAKHNALANGIENCRFSRAGAREGLAALHAAAIHPDILLLDPPRGGCLELVRFVGSPLPNRIVMISCDPATMVRDLAVLGQKGYRVASMQLIDMFPQTHHLETITLLRHHG</sequence>
<accession>A0A7C2TKI8</accession>
<dbReference type="Proteomes" id="UP000885986">
    <property type="component" value="Unassembled WGS sequence"/>
</dbReference>
<keyword evidence="3 4" id="KW-0949">S-adenosyl-L-methionine</keyword>
<dbReference type="SUPFAM" id="SSF53335">
    <property type="entry name" value="S-adenosyl-L-methionine-dependent methyltransferases"/>
    <property type="match status" value="1"/>
</dbReference>
<dbReference type="EMBL" id="DSDS01000087">
    <property type="protein sequence ID" value="HET97801.1"/>
    <property type="molecule type" value="Genomic_DNA"/>
</dbReference>
<dbReference type="Gene3D" id="2.40.50.1070">
    <property type="match status" value="1"/>
</dbReference>
<dbReference type="PROSITE" id="PS01231">
    <property type="entry name" value="TRMA_2"/>
    <property type="match status" value="1"/>
</dbReference>